<name>A0ABR2L6A4_9EUKA</name>
<organism evidence="1 2">
    <name type="scientific">Tritrichomonas musculus</name>
    <dbReference type="NCBI Taxonomy" id="1915356"/>
    <lineage>
        <taxon>Eukaryota</taxon>
        <taxon>Metamonada</taxon>
        <taxon>Parabasalia</taxon>
        <taxon>Tritrichomonadida</taxon>
        <taxon>Tritrichomonadidae</taxon>
        <taxon>Tritrichomonas</taxon>
    </lineage>
</organism>
<keyword evidence="2" id="KW-1185">Reference proteome</keyword>
<dbReference type="Proteomes" id="UP001470230">
    <property type="component" value="Unassembled WGS sequence"/>
</dbReference>
<evidence type="ECO:0000313" key="1">
    <source>
        <dbReference type="EMBL" id="KAK8898593.1"/>
    </source>
</evidence>
<accession>A0ABR2L6A4</accession>
<evidence type="ECO:0000313" key="2">
    <source>
        <dbReference type="Proteomes" id="UP001470230"/>
    </source>
</evidence>
<reference evidence="1 2" key="1">
    <citation type="submission" date="2024-04" db="EMBL/GenBank/DDBJ databases">
        <title>Tritrichomonas musculus Genome.</title>
        <authorList>
            <person name="Alves-Ferreira E."/>
            <person name="Grigg M."/>
            <person name="Lorenzi H."/>
            <person name="Galac M."/>
        </authorList>
    </citation>
    <scope>NUCLEOTIDE SEQUENCE [LARGE SCALE GENOMIC DNA]</scope>
    <source>
        <strain evidence="1 2">EAF2021</strain>
    </source>
</reference>
<proteinExistence type="predicted"/>
<comment type="caution">
    <text evidence="1">The sequence shown here is derived from an EMBL/GenBank/DDBJ whole genome shotgun (WGS) entry which is preliminary data.</text>
</comment>
<gene>
    <name evidence="1" type="ORF">M9Y10_000885</name>
</gene>
<sequence>MKSRKNNQSYKFGCSRNEAKMVFRNSNKTDRGYMIDQMKNHFNYLDRHGIFEYQNFIQILRDHQFMANDILNLLESFVFFKNQQNLSQPFFLLKPREMKKTNAGEKNILFNRLAHEYSSEFLYFFELYLNRFYPGMKTKENLIQKFKTKIDQLTRINEEPKKEFIDLNTSDNSVNLLNSIPADNEITTDDGFFLLSNEEPSDNFYVFPEDEPIIFSLE</sequence>
<protein>
    <submittedName>
        <fullName evidence="1">Uncharacterized protein</fullName>
    </submittedName>
</protein>
<dbReference type="EMBL" id="JAPFFF010000001">
    <property type="protein sequence ID" value="KAK8898593.1"/>
    <property type="molecule type" value="Genomic_DNA"/>
</dbReference>